<dbReference type="InParanoid" id="A0A3Q1EE97"/>
<dbReference type="PRINTS" id="PR00440">
    <property type="entry name" value="GPROTEINA12"/>
</dbReference>
<feature type="binding site" evidence="7">
    <location>
        <begin position="272"/>
        <end position="275"/>
    </location>
    <ligand>
        <name>GTP</name>
        <dbReference type="ChEBI" id="CHEBI:37565"/>
    </ligand>
</feature>
<dbReference type="CDD" id="cd00066">
    <property type="entry name" value="G-alpha"/>
    <property type="match status" value="1"/>
</dbReference>
<dbReference type="STRING" id="80966.ENSAPOP00000001604"/>
<keyword evidence="3 7" id="KW-0547">Nucleotide-binding</keyword>
<feature type="binding site" evidence="7">
    <location>
        <begin position="180"/>
        <end position="186"/>
    </location>
    <ligand>
        <name>GTP</name>
        <dbReference type="ChEBI" id="CHEBI:37565"/>
    </ligand>
</feature>
<feature type="binding site" evidence="7">
    <location>
        <position position="330"/>
    </location>
    <ligand>
        <name>GTP</name>
        <dbReference type="ChEBI" id="CHEBI:37565"/>
    </ligand>
</feature>
<dbReference type="InterPro" id="IPR027417">
    <property type="entry name" value="P-loop_NTPase"/>
</dbReference>
<evidence type="ECO:0000256" key="8">
    <source>
        <dbReference type="PIRSR" id="PIRSR601019-2"/>
    </source>
</evidence>
<keyword evidence="2 8" id="KW-0479">Metal-binding</keyword>
<reference evidence="9" key="1">
    <citation type="submission" date="2025-08" db="UniProtKB">
        <authorList>
            <consortium name="Ensembl"/>
        </authorList>
    </citation>
    <scope>IDENTIFICATION</scope>
</reference>
<dbReference type="InterPro" id="IPR001019">
    <property type="entry name" value="Gprotein_alpha_su"/>
</dbReference>
<dbReference type="FunFam" id="3.40.50.300:FF:000692">
    <property type="entry name" value="Guanine nucleotide-binding protein subunit alpha"/>
    <property type="match status" value="1"/>
</dbReference>
<dbReference type="GO" id="GO:0005834">
    <property type="term" value="C:heterotrimeric G-protein complex"/>
    <property type="evidence" value="ECO:0007669"/>
    <property type="project" value="TreeGrafter"/>
</dbReference>
<dbReference type="GO" id="GO:0005525">
    <property type="term" value="F:GTP binding"/>
    <property type="evidence" value="ECO:0007669"/>
    <property type="project" value="UniProtKB-KW"/>
</dbReference>
<keyword evidence="5 7" id="KW-0342">GTP-binding</keyword>
<name>A0A3Q1EE97_9TELE</name>
<dbReference type="Pfam" id="PF00503">
    <property type="entry name" value="G-alpha"/>
    <property type="match status" value="1"/>
</dbReference>
<dbReference type="GO" id="GO:0032502">
    <property type="term" value="P:developmental process"/>
    <property type="evidence" value="ECO:0007669"/>
    <property type="project" value="UniProtKB-ARBA"/>
</dbReference>
<keyword evidence="6" id="KW-0807">Transducer</keyword>
<feature type="binding site" evidence="8">
    <location>
        <position position="186"/>
    </location>
    <ligand>
        <name>Mg(2+)</name>
        <dbReference type="ChEBI" id="CHEBI:18420"/>
    </ligand>
</feature>
<protein>
    <submittedName>
        <fullName evidence="9">Guanine nucleotide-binding protein G(o) subunit alpha-like</fullName>
    </submittedName>
</protein>
<sequence>MRTCLPHDITEENKKAKIQNSKIELDLSEHARAEKNVVKILMLGTAESGKSTIVKQIKIIHSDGFSKQELISFKPAVFDNLLTSMKIVLQGMGMLRINLANMKNKVHAHSVLSCSQCLGDDQDLLPFVAHAFCSLWADQGVRAAAARGCEFELNDSALYFFENMSRIIKPNYIPTETDVLRVRVRTCGIIETHFILPVDRLYDVGGVRSERKKWLSCFDCVQVVLFVVALSTYDMTLLDDPSVNRLQESLELFSSICINTVFQKTSLILFMNKADLFREKILHSGRHLRFYLSSYKGADCDVDAAAHHITAMFSTCSSPDRPVYHHYTTATDTDNIQLAFHMVNDQIIKENLADIQLL</sequence>
<feature type="binding site" evidence="7">
    <location>
        <begin position="155"/>
        <end position="156"/>
    </location>
    <ligand>
        <name>GTP</name>
        <dbReference type="ChEBI" id="CHEBI:37565"/>
    </ligand>
</feature>
<evidence type="ECO:0000256" key="3">
    <source>
        <dbReference type="ARBA" id="ARBA00022741"/>
    </source>
</evidence>
<dbReference type="SUPFAM" id="SSF47895">
    <property type="entry name" value="Transducin (alpha subunit), insertion domain"/>
    <property type="match status" value="1"/>
</dbReference>
<dbReference type="GO" id="GO:0031683">
    <property type="term" value="F:G-protein beta/gamma-subunit complex binding"/>
    <property type="evidence" value="ECO:0007669"/>
    <property type="project" value="InterPro"/>
</dbReference>
<dbReference type="PRINTS" id="PR00318">
    <property type="entry name" value="GPROTEINA"/>
</dbReference>
<evidence type="ECO:0000256" key="4">
    <source>
        <dbReference type="ARBA" id="ARBA00022842"/>
    </source>
</evidence>
<dbReference type="SUPFAM" id="SSF52540">
    <property type="entry name" value="P-loop containing nucleoside triphosphate hydrolases"/>
    <property type="match status" value="1"/>
</dbReference>
<accession>A0A3Q1EE97</accession>
<reference evidence="9" key="2">
    <citation type="submission" date="2025-09" db="UniProtKB">
        <authorList>
            <consortium name="Ensembl"/>
        </authorList>
    </citation>
    <scope>IDENTIFICATION</scope>
</reference>
<evidence type="ECO:0000256" key="6">
    <source>
        <dbReference type="ARBA" id="ARBA00023224"/>
    </source>
</evidence>
<dbReference type="PANTHER" id="PTHR10218:SF231">
    <property type="entry name" value="GUANINE NUCLEOTIDE BINDING PROTEIN (G PROTEIN) ALPHA V1"/>
    <property type="match status" value="1"/>
</dbReference>
<dbReference type="Gene3D" id="1.10.400.10">
    <property type="entry name" value="GI Alpha 1, domain 2-like"/>
    <property type="match status" value="1"/>
</dbReference>
<dbReference type="GO" id="GO:0005737">
    <property type="term" value="C:cytoplasm"/>
    <property type="evidence" value="ECO:0007669"/>
    <property type="project" value="TreeGrafter"/>
</dbReference>
<feature type="binding site" evidence="8">
    <location>
        <position position="51"/>
    </location>
    <ligand>
        <name>Mg(2+)</name>
        <dbReference type="ChEBI" id="CHEBI:18420"/>
    </ligand>
</feature>
<dbReference type="PROSITE" id="PS51882">
    <property type="entry name" value="G_ALPHA"/>
    <property type="match status" value="1"/>
</dbReference>
<dbReference type="Ensembl" id="ENSAPOT00000014866.1">
    <property type="protein sequence ID" value="ENSAPOP00000001604.1"/>
    <property type="gene ID" value="ENSAPOG00000002956.1"/>
</dbReference>
<dbReference type="FunFam" id="1.10.400.10:FF:000007">
    <property type="entry name" value="Guanine nucleotide-binding protein subunit alpha"/>
    <property type="match status" value="1"/>
</dbReference>
<evidence type="ECO:0000313" key="9">
    <source>
        <dbReference type="Ensembl" id="ENSAPOP00000001604.1"/>
    </source>
</evidence>
<keyword evidence="10" id="KW-1185">Reference proteome</keyword>
<dbReference type="GO" id="GO:0001664">
    <property type="term" value="F:G protein-coupled receptor binding"/>
    <property type="evidence" value="ECO:0007669"/>
    <property type="project" value="InterPro"/>
</dbReference>
<dbReference type="Proteomes" id="UP000257200">
    <property type="component" value="Unplaced"/>
</dbReference>
<evidence type="ECO:0000256" key="1">
    <source>
        <dbReference type="ARBA" id="ARBA00010405"/>
    </source>
</evidence>
<evidence type="ECO:0000256" key="2">
    <source>
        <dbReference type="ARBA" id="ARBA00022723"/>
    </source>
</evidence>
<dbReference type="Gene3D" id="3.40.50.300">
    <property type="entry name" value="P-loop containing nucleotide triphosphate hydrolases"/>
    <property type="match status" value="1"/>
</dbReference>
<dbReference type="AlphaFoldDB" id="A0A3Q1EE97"/>
<dbReference type="PANTHER" id="PTHR10218">
    <property type="entry name" value="GTP-BINDING PROTEIN ALPHA SUBUNIT"/>
    <property type="match status" value="1"/>
</dbReference>
<evidence type="ECO:0000256" key="7">
    <source>
        <dbReference type="PIRSR" id="PIRSR601019-1"/>
    </source>
</evidence>
<dbReference type="GeneTree" id="ENSGT00940000164753"/>
<dbReference type="InterPro" id="IPR011025">
    <property type="entry name" value="GproteinA_insert"/>
</dbReference>
<dbReference type="GO" id="GO:0007266">
    <property type="term" value="P:Rho protein signal transduction"/>
    <property type="evidence" value="ECO:0007669"/>
    <property type="project" value="InterPro"/>
</dbReference>
<proteinExistence type="inferred from homology"/>
<organism evidence="9 10">
    <name type="scientific">Acanthochromis polyacanthus</name>
    <name type="common">spiny chromis</name>
    <dbReference type="NCBI Taxonomy" id="80966"/>
    <lineage>
        <taxon>Eukaryota</taxon>
        <taxon>Metazoa</taxon>
        <taxon>Chordata</taxon>
        <taxon>Craniata</taxon>
        <taxon>Vertebrata</taxon>
        <taxon>Euteleostomi</taxon>
        <taxon>Actinopterygii</taxon>
        <taxon>Neopterygii</taxon>
        <taxon>Teleostei</taxon>
        <taxon>Neoteleostei</taxon>
        <taxon>Acanthomorphata</taxon>
        <taxon>Ovalentaria</taxon>
        <taxon>Pomacentridae</taxon>
        <taxon>Acanthochromis</taxon>
    </lineage>
</organism>
<dbReference type="SMART" id="SM00275">
    <property type="entry name" value="G_alpha"/>
    <property type="match status" value="1"/>
</dbReference>
<comment type="similarity">
    <text evidence="1">Belongs to the G-alpha family. G(12) subfamily.</text>
</comment>
<dbReference type="GO" id="GO:0007188">
    <property type="term" value="P:adenylate cyclase-modulating G protein-coupled receptor signaling pathway"/>
    <property type="evidence" value="ECO:0007669"/>
    <property type="project" value="TreeGrafter"/>
</dbReference>
<feature type="binding site" evidence="7">
    <location>
        <begin position="47"/>
        <end position="52"/>
    </location>
    <ligand>
        <name>GTP</name>
        <dbReference type="ChEBI" id="CHEBI:37565"/>
    </ligand>
</feature>
<dbReference type="GO" id="GO:0003924">
    <property type="term" value="F:GTPase activity"/>
    <property type="evidence" value="ECO:0007669"/>
    <property type="project" value="InterPro"/>
</dbReference>
<keyword evidence="4 8" id="KW-0460">Magnesium</keyword>
<evidence type="ECO:0000313" key="10">
    <source>
        <dbReference type="Proteomes" id="UP000257200"/>
    </source>
</evidence>
<dbReference type="GO" id="GO:0046872">
    <property type="term" value="F:metal ion binding"/>
    <property type="evidence" value="ECO:0007669"/>
    <property type="project" value="UniProtKB-KW"/>
</dbReference>
<dbReference type="InterPro" id="IPR000469">
    <property type="entry name" value="Gprotein_alpha_12/13"/>
</dbReference>
<evidence type="ECO:0000256" key="5">
    <source>
        <dbReference type="ARBA" id="ARBA00023134"/>
    </source>
</evidence>